<sequence>MTRLNNNDIIDRFWKDQLTQSYFEDLKSLIARKSIFAQDIGLMEVATFLELLFQKAGAQVILDTTYKAPFVLATFTSPKKDAKTLIFYNHYDTVPADADQEWQSDPFELTIRDNFIYGRGVDDDKGHIIARLTAVQKYLAEYGSLPINIIFMMEGAEESASVDLEHYLKKYQSQLQDSELLIWEQGIRNELNQLEVTGGNKGIVTFNAEIKSAKLDSHSKLGGSIESATWYLINALTSLRGNNGQILIDGLTDTIQAPSQKELELVAQYALEDEDKIKDLYGLQLPMLQSDRLEFLKTYYFQPALTIQGIWSGYLGQGVKTIIPSQAQAKLEIRLVPGMDPKVVFKQVQHQLQKNGFGHVELTYTLGEKGYRSDLSHPAIQHLISVLDKHYPGGLSLLPTSAGTGPMHTVFEELAVPMASFGLGSKDSRDHAGDENISIADYYTHIILVEELIKSYE</sequence>
<dbReference type="GO" id="GO:0005829">
    <property type="term" value="C:cytosol"/>
    <property type="evidence" value="ECO:0007669"/>
    <property type="project" value="TreeGrafter"/>
</dbReference>
<keyword evidence="1" id="KW-0645">Protease</keyword>
<dbReference type="EMBL" id="NSGR01000009">
    <property type="protein sequence ID" value="PCH11531.1"/>
    <property type="molecule type" value="Genomic_DNA"/>
</dbReference>
<evidence type="ECO:0000256" key="3">
    <source>
        <dbReference type="ARBA" id="ARBA00022801"/>
    </source>
</evidence>
<dbReference type="Gene3D" id="3.30.70.360">
    <property type="match status" value="1"/>
</dbReference>
<accession>A0A854WBT6</accession>
<dbReference type="GO" id="GO:0006508">
    <property type="term" value="P:proteolysis"/>
    <property type="evidence" value="ECO:0007669"/>
    <property type="project" value="UniProtKB-KW"/>
</dbReference>
<dbReference type="GO" id="GO:0009014">
    <property type="term" value="F:succinyl-diaminopimelate desuccinylase activity"/>
    <property type="evidence" value="ECO:0007669"/>
    <property type="project" value="TreeGrafter"/>
</dbReference>
<dbReference type="AlphaFoldDB" id="A0A854WBT6"/>
<proteinExistence type="predicted"/>
<dbReference type="GO" id="GO:0008233">
    <property type="term" value="F:peptidase activity"/>
    <property type="evidence" value="ECO:0007669"/>
    <property type="project" value="UniProtKB-KW"/>
</dbReference>
<protein>
    <submittedName>
        <fullName evidence="5">Succinyl-diaminopimelate desuccinylase</fullName>
    </submittedName>
</protein>
<dbReference type="GO" id="GO:0009089">
    <property type="term" value="P:lysine biosynthetic process via diaminopimelate"/>
    <property type="evidence" value="ECO:0007669"/>
    <property type="project" value="TreeGrafter"/>
</dbReference>
<organism evidence="5 6">
    <name type="scientific">Streptococcus parauberis</name>
    <dbReference type="NCBI Taxonomy" id="1348"/>
    <lineage>
        <taxon>Bacteria</taxon>
        <taxon>Bacillati</taxon>
        <taxon>Bacillota</taxon>
        <taxon>Bacilli</taxon>
        <taxon>Lactobacillales</taxon>
        <taxon>Streptococcaceae</taxon>
        <taxon>Streptococcus</taxon>
    </lineage>
</organism>
<dbReference type="InterPro" id="IPR051458">
    <property type="entry name" value="Cyt/Met_Dipeptidase"/>
</dbReference>
<dbReference type="InterPro" id="IPR002933">
    <property type="entry name" value="Peptidase_M20"/>
</dbReference>
<dbReference type="SUPFAM" id="SSF53187">
    <property type="entry name" value="Zn-dependent exopeptidases"/>
    <property type="match status" value="1"/>
</dbReference>
<evidence type="ECO:0000259" key="4">
    <source>
        <dbReference type="Pfam" id="PF07687"/>
    </source>
</evidence>
<name>A0A854WBT6_9STRE</name>
<dbReference type="Pfam" id="PF01546">
    <property type="entry name" value="Peptidase_M20"/>
    <property type="match status" value="1"/>
</dbReference>
<dbReference type="InterPro" id="IPR011650">
    <property type="entry name" value="Peptidase_M20_dimer"/>
</dbReference>
<keyword evidence="2" id="KW-0479">Metal-binding</keyword>
<evidence type="ECO:0000313" key="6">
    <source>
        <dbReference type="Proteomes" id="UP000217465"/>
    </source>
</evidence>
<dbReference type="PANTHER" id="PTHR43270">
    <property type="entry name" value="BETA-ALA-HIS DIPEPTIDASE"/>
    <property type="match status" value="1"/>
</dbReference>
<gene>
    <name evidence="5" type="primary">dapE</name>
    <name evidence="5" type="ORF">A9Y57_01835</name>
</gene>
<dbReference type="GO" id="GO:0046872">
    <property type="term" value="F:metal ion binding"/>
    <property type="evidence" value="ECO:0007669"/>
    <property type="project" value="UniProtKB-KW"/>
</dbReference>
<dbReference type="RefSeq" id="WP_096633848.1">
    <property type="nucleotide sequence ID" value="NZ_NSGR01000009.1"/>
</dbReference>
<evidence type="ECO:0000256" key="2">
    <source>
        <dbReference type="ARBA" id="ARBA00022723"/>
    </source>
</evidence>
<dbReference type="Pfam" id="PF07687">
    <property type="entry name" value="M20_dimer"/>
    <property type="match status" value="1"/>
</dbReference>
<dbReference type="Gene3D" id="3.40.630.10">
    <property type="entry name" value="Zn peptidases"/>
    <property type="match status" value="1"/>
</dbReference>
<evidence type="ECO:0000313" key="5">
    <source>
        <dbReference type="EMBL" id="PCH11531.1"/>
    </source>
</evidence>
<keyword evidence="3" id="KW-0378">Hydrolase</keyword>
<evidence type="ECO:0000256" key="1">
    <source>
        <dbReference type="ARBA" id="ARBA00022670"/>
    </source>
</evidence>
<dbReference type="Proteomes" id="UP000217465">
    <property type="component" value="Unassembled WGS sequence"/>
</dbReference>
<reference evidence="5 6" key="1">
    <citation type="submission" date="2016-06" db="EMBL/GenBank/DDBJ databases">
        <authorList>
            <person name="Haines A.N."/>
            <person name="Council K.R."/>
        </authorList>
    </citation>
    <scope>NUCLEOTIDE SEQUENCE [LARGE SCALE GENOMIC DNA]</scope>
    <source>
        <strain evidence="5 6">SP158-29</strain>
    </source>
</reference>
<comment type="caution">
    <text evidence="5">The sequence shown here is derived from an EMBL/GenBank/DDBJ whole genome shotgun (WGS) entry which is preliminary data.</text>
</comment>
<feature type="domain" description="Peptidase M20 dimerisation" evidence="4">
    <location>
        <begin position="199"/>
        <end position="355"/>
    </location>
</feature>
<dbReference type="PANTHER" id="PTHR43270:SF8">
    <property type="entry name" value="DI- AND TRIPEPTIDASE DUG2-RELATED"/>
    <property type="match status" value="1"/>
</dbReference>